<dbReference type="Proteomes" id="UP000770661">
    <property type="component" value="Unassembled WGS sequence"/>
</dbReference>
<dbReference type="InterPro" id="IPR037188">
    <property type="entry name" value="Sdo1/SBDS_central_sf"/>
</dbReference>
<feature type="domain" description="Ribosome maturation protein SDO1/SBDS N-terminal" evidence="9">
    <location>
        <begin position="19"/>
        <end position="105"/>
    </location>
</feature>
<dbReference type="InterPro" id="IPR018023">
    <property type="entry name" value="Ribosome_mat_SBDS_CS"/>
</dbReference>
<dbReference type="OrthoDB" id="10253092at2759"/>
<dbReference type="InterPro" id="IPR046928">
    <property type="entry name" value="SDO1/SBDS_C"/>
</dbReference>
<evidence type="ECO:0000259" key="11">
    <source>
        <dbReference type="Pfam" id="PF20268"/>
    </source>
</evidence>
<accession>A0A8J4YBZ9</accession>
<dbReference type="SUPFAM" id="SSF109728">
    <property type="entry name" value="Hypothetical protein AF0491, middle domain"/>
    <property type="match status" value="1"/>
</dbReference>
<dbReference type="InterPro" id="IPR018978">
    <property type="entry name" value="SDO1/SBDS_central"/>
</dbReference>
<dbReference type="InterPro" id="IPR002140">
    <property type="entry name" value="Sdo1/SBDS"/>
</dbReference>
<dbReference type="InterPro" id="IPR036786">
    <property type="entry name" value="Ribosome_mat_SBDS_N_sf"/>
</dbReference>
<evidence type="ECO:0000256" key="8">
    <source>
        <dbReference type="ARBA" id="ARBA00049708"/>
    </source>
</evidence>
<dbReference type="Gene3D" id="1.10.10.900">
    <property type="entry name" value="SBDS protein C-terminal domain, subdomain 1"/>
    <property type="match status" value="1"/>
</dbReference>
<evidence type="ECO:0000313" key="12">
    <source>
        <dbReference type="EMBL" id="KAG0725183.1"/>
    </source>
</evidence>
<dbReference type="PANTHER" id="PTHR10927">
    <property type="entry name" value="RIBOSOME MATURATION PROTEIN SBDS"/>
    <property type="match status" value="1"/>
</dbReference>
<gene>
    <name evidence="12" type="primary">SBDS</name>
    <name evidence="12" type="ORF">GWK47_039087</name>
</gene>
<dbReference type="Pfam" id="PF09377">
    <property type="entry name" value="SBDS_domain_II"/>
    <property type="match status" value="1"/>
</dbReference>
<dbReference type="InterPro" id="IPR039100">
    <property type="entry name" value="Sdo1/SBDS-like"/>
</dbReference>
<protein>
    <recommendedName>
        <fullName evidence="4">Ribosome maturation protein SBDS</fullName>
    </recommendedName>
</protein>
<dbReference type="GO" id="GO:0042256">
    <property type="term" value="P:cytosolic ribosome assembly"/>
    <property type="evidence" value="ECO:0007669"/>
    <property type="project" value="InterPro"/>
</dbReference>
<reference evidence="12" key="1">
    <citation type="submission" date="2020-07" db="EMBL/GenBank/DDBJ databases">
        <title>The High-quality genome of the commercially important snow crab, Chionoecetes opilio.</title>
        <authorList>
            <person name="Jeong J.-H."/>
            <person name="Ryu S."/>
        </authorList>
    </citation>
    <scope>NUCLEOTIDE SEQUENCE</scope>
    <source>
        <strain evidence="12">MADBK_172401_WGS</strain>
        <tissue evidence="12">Digestive gland</tissue>
    </source>
</reference>
<comment type="subcellular location">
    <subcellularLocation>
        <location evidence="2">Cytoplasm</location>
    </subcellularLocation>
    <subcellularLocation>
        <location evidence="1">Nucleus</location>
    </subcellularLocation>
</comment>
<comment type="subunit">
    <text evidence="8">Associates with the 60S ribosomal subunit.</text>
</comment>
<keyword evidence="5" id="KW-0963">Cytoplasm</keyword>
<dbReference type="PANTHER" id="PTHR10927:SF1">
    <property type="entry name" value="RIBOSOME MATURATION PROTEIN SBDS"/>
    <property type="match status" value="1"/>
</dbReference>
<evidence type="ECO:0000259" key="10">
    <source>
        <dbReference type="Pfam" id="PF09377"/>
    </source>
</evidence>
<dbReference type="SUPFAM" id="SSF89895">
    <property type="entry name" value="FYSH domain"/>
    <property type="match status" value="1"/>
</dbReference>
<evidence type="ECO:0000259" key="9">
    <source>
        <dbReference type="Pfam" id="PF01172"/>
    </source>
</evidence>
<dbReference type="GO" id="GO:0005737">
    <property type="term" value="C:cytoplasm"/>
    <property type="evidence" value="ECO:0007669"/>
    <property type="project" value="UniProtKB-SubCell"/>
</dbReference>
<organism evidence="12 13">
    <name type="scientific">Chionoecetes opilio</name>
    <name type="common">Atlantic snow crab</name>
    <name type="synonym">Cancer opilio</name>
    <dbReference type="NCBI Taxonomy" id="41210"/>
    <lineage>
        <taxon>Eukaryota</taxon>
        <taxon>Metazoa</taxon>
        <taxon>Ecdysozoa</taxon>
        <taxon>Arthropoda</taxon>
        <taxon>Crustacea</taxon>
        <taxon>Multicrustacea</taxon>
        <taxon>Malacostraca</taxon>
        <taxon>Eumalacostraca</taxon>
        <taxon>Eucarida</taxon>
        <taxon>Decapoda</taxon>
        <taxon>Pleocyemata</taxon>
        <taxon>Brachyura</taxon>
        <taxon>Eubrachyura</taxon>
        <taxon>Majoidea</taxon>
        <taxon>Majidae</taxon>
        <taxon>Chionoecetes</taxon>
    </lineage>
</organism>
<keyword evidence="13" id="KW-1185">Reference proteome</keyword>
<evidence type="ECO:0000313" key="13">
    <source>
        <dbReference type="Proteomes" id="UP000770661"/>
    </source>
</evidence>
<dbReference type="InterPro" id="IPR019783">
    <property type="entry name" value="SDO1/SBDS_N"/>
</dbReference>
<sequence>MSRSGGKIFTPTNQIRLTNIAVVRVKKAGKRFEIACYKNKVLSWRQKVETDLDEVLQSEAVFTNVSKGQVAKKDELLKCFKTEDQRAICLEILEKGELQVSDKERHANQEASVKEIASIVSDKCINPETKTPYTVTMIESAMRDLHFSLNPKRNNKQQALDVIKQLTTVIPIQRAQMKVRMTIPAKEAKKLREKVAQYITIESEAFEPHLNLVGLIDPGHLRTVEEAIVGPTKGRATIEVLSLKEMTDTGDSSALT</sequence>
<evidence type="ECO:0000256" key="6">
    <source>
        <dbReference type="ARBA" id="ARBA00022517"/>
    </source>
</evidence>
<comment type="similarity">
    <text evidence="3">Belongs to the SDO1/SBDS family.</text>
</comment>
<dbReference type="Gene3D" id="3.30.70.240">
    <property type="match status" value="1"/>
</dbReference>
<name>A0A8J4YBZ9_CHIOP</name>
<dbReference type="NCBIfam" id="TIGR00291">
    <property type="entry name" value="RNA_SBDS"/>
    <property type="match status" value="1"/>
</dbReference>
<dbReference type="GO" id="GO:0005634">
    <property type="term" value="C:nucleus"/>
    <property type="evidence" value="ECO:0007669"/>
    <property type="project" value="UniProtKB-SubCell"/>
</dbReference>
<dbReference type="PROSITE" id="PS01267">
    <property type="entry name" value="UPF0023"/>
    <property type="match status" value="1"/>
</dbReference>
<feature type="domain" description="Ribosome maturation protein SDO1/SBDS C-terminal" evidence="11">
    <location>
        <begin position="177"/>
        <end position="243"/>
    </location>
</feature>
<evidence type="ECO:0000256" key="3">
    <source>
        <dbReference type="ARBA" id="ARBA00007433"/>
    </source>
</evidence>
<evidence type="ECO:0000256" key="2">
    <source>
        <dbReference type="ARBA" id="ARBA00004496"/>
    </source>
</evidence>
<feature type="domain" description="Ribosome maturation protein SDO1/SBDS central" evidence="10">
    <location>
        <begin position="114"/>
        <end position="175"/>
    </location>
</feature>
<evidence type="ECO:0000256" key="1">
    <source>
        <dbReference type="ARBA" id="ARBA00004123"/>
    </source>
</evidence>
<dbReference type="EMBL" id="JACEEZ010005919">
    <property type="protein sequence ID" value="KAG0725183.1"/>
    <property type="molecule type" value="Genomic_DNA"/>
</dbReference>
<evidence type="ECO:0000256" key="5">
    <source>
        <dbReference type="ARBA" id="ARBA00022490"/>
    </source>
</evidence>
<evidence type="ECO:0000256" key="7">
    <source>
        <dbReference type="ARBA" id="ARBA00023242"/>
    </source>
</evidence>
<keyword evidence="7" id="KW-0539">Nucleus</keyword>
<proteinExistence type="inferred from homology"/>
<dbReference type="AlphaFoldDB" id="A0A8J4YBZ9"/>
<comment type="caution">
    <text evidence="12">The sequence shown here is derived from an EMBL/GenBank/DDBJ whole genome shotgun (WGS) entry which is preliminary data.</text>
</comment>
<dbReference type="Gene3D" id="3.30.1250.10">
    <property type="entry name" value="Ribosome maturation protein SBDS, N-terminal domain"/>
    <property type="match status" value="1"/>
</dbReference>
<dbReference type="Pfam" id="PF01172">
    <property type="entry name" value="SBDS_N"/>
    <property type="match status" value="1"/>
</dbReference>
<dbReference type="FunFam" id="3.30.1250.10:FF:000001">
    <property type="entry name" value="SBDS, ribosome maturation factor"/>
    <property type="match status" value="1"/>
</dbReference>
<dbReference type="Pfam" id="PF20268">
    <property type="entry name" value="SBDS_C"/>
    <property type="match status" value="1"/>
</dbReference>
<evidence type="ECO:0000256" key="4">
    <source>
        <dbReference type="ARBA" id="ARBA00014814"/>
    </source>
</evidence>
<keyword evidence="6" id="KW-0690">Ribosome biogenesis</keyword>